<reference evidence="13" key="2">
    <citation type="journal article" date="2022" name="Microbiol. Resour. Announc.">
        <title>Whole-Genome Sequence of Entomortierella parvispora E1425, a Mucoromycotan Fungus Associated with Burkholderiaceae-Related Endosymbiotic Bacteria.</title>
        <authorList>
            <person name="Herlambang A."/>
            <person name="Guo Y."/>
            <person name="Takashima Y."/>
            <person name="Narisawa K."/>
            <person name="Ohta H."/>
            <person name="Nishizawa T."/>
        </authorList>
    </citation>
    <scope>NUCLEOTIDE SEQUENCE</scope>
    <source>
        <strain evidence="13">E1425</strain>
    </source>
</reference>
<protein>
    <recommendedName>
        <fullName evidence="8">microtubule-severing ATPase</fullName>
        <ecNumber evidence="8">5.6.1.1</ecNumber>
    </recommendedName>
</protein>
<dbReference type="InterPro" id="IPR027417">
    <property type="entry name" value="P-loop_NTPase"/>
</dbReference>
<feature type="coiled-coil region" evidence="10">
    <location>
        <begin position="212"/>
        <end position="239"/>
    </location>
</feature>
<dbReference type="Pfam" id="PF00004">
    <property type="entry name" value="AAA"/>
    <property type="match status" value="1"/>
</dbReference>
<feature type="domain" description="AAA+ ATPase" evidence="12">
    <location>
        <begin position="457"/>
        <end position="593"/>
    </location>
</feature>
<dbReference type="EMBL" id="BQFW01000014">
    <property type="protein sequence ID" value="GJJ78048.1"/>
    <property type="molecule type" value="Genomic_DNA"/>
</dbReference>
<dbReference type="InterPro" id="IPR036181">
    <property type="entry name" value="MIT_dom_sf"/>
</dbReference>
<evidence type="ECO:0000256" key="1">
    <source>
        <dbReference type="ARBA" id="ARBA00006914"/>
    </source>
</evidence>
<evidence type="ECO:0000256" key="2">
    <source>
        <dbReference type="ARBA" id="ARBA00022701"/>
    </source>
</evidence>
<dbReference type="Proteomes" id="UP000827284">
    <property type="component" value="Unassembled WGS sequence"/>
</dbReference>
<evidence type="ECO:0000256" key="6">
    <source>
        <dbReference type="ARBA" id="ARBA00023235"/>
    </source>
</evidence>
<dbReference type="Gene3D" id="3.40.50.300">
    <property type="entry name" value="P-loop containing nucleotide triphosphate hydrolases"/>
    <property type="match status" value="1"/>
</dbReference>
<evidence type="ECO:0000256" key="9">
    <source>
        <dbReference type="RuleBase" id="RU003651"/>
    </source>
</evidence>
<evidence type="ECO:0000256" key="11">
    <source>
        <dbReference type="SAM" id="MobiDB-lite"/>
    </source>
</evidence>
<dbReference type="GO" id="GO:0005874">
    <property type="term" value="C:microtubule"/>
    <property type="evidence" value="ECO:0007669"/>
    <property type="project" value="UniProtKB-KW"/>
</dbReference>
<evidence type="ECO:0000256" key="3">
    <source>
        <dbReference type="ARBA" id="ARBA00022741"/>
    </source>
</evidence>
<evidence type="ECO:0000256" key="5">
    <source>
        <dbReference type="ARBA" id="ARBA00023136"/>
    </source>
</evidence>
<dbReference type="AlphaFoldDB" id="A0A9P3HKH2"/>
<gene>
    <name evidence="13" type="ORF">EMPS_10407</name>
</gene>
<dbReference type="SUPFAM" id="SSF116846">
    <property type="entry name" value="MIT domain"/>
    <property type="match status" value="1"/>
</dbReference>
<evidence type="ECO:0000259" key="12">
    <source>
        <dbReference type="SMART" id="SM00382"/>
    </source>
</evidence>
<name>A0A9P3HKH2_9FUNG</name>
<dbReference type="OrthoDB" id="10251136at2759"/>
<keyword evidence="3 9" id="KW-0547">Nucleotide-binding</keyword>
<dbReference type="EC" id="5.6.1.1" evidence="8"/>
<dbReference type="Gene3D" id="1.20.58.80">
    <property type="entry name" value="Phosphotransferase system, lactose/cellobiose-type IIA subunit"/>
    <property type="match status" value="1"/>
</dbReference>
<evidence type="ECO:0000256" key="7">
    <source>
        <dbReference type="ARBA" id="ARBA00036378"/>
    </source>
</evidence>
<dbReference type="PANTHER" id="PTHR23074:SF86">
    <property type="entry name" value="SPASTIN"/>
    <property type="match status" value="1"/>
</dbReference>
<dbReference type="Pfam" id="PF09336">
    <property type="entry name" value="Vps4_C"/>
    <property type="match status" value="1"/>
</dbReference>
<feature type="compositionally biased region" description="Polar residues" evidence="11">
    <location>
        <begin position="330"/>
        <end position="346"/>
    </location>
</feature>
<dbReference type="PANTHER" id="PTHR23074">
    <property type="entry name" value="AAA DOMAIN-CONTAINING"/>
    <property type="match status" value="1"/>
</dbReference>
<dbReference type="GO" id="GO:0008568">
    <property type="term" value="F:microtubule severing ATPase activity"/>
    <property type="evidence" value="ECO:0007669"/>
    <property type="project" value="UniProtKB-EC"/>
</dbReference>
<dbReference type="GO" id="GO:0005524">
    <property type="term" value="F:ATP binding"/>
    <property type="evidence" value="ECO:0007669"/>
    <property type="project" value="UniProtKB-KW"/>
</dbReference>
<organism evidence="13 14">
    <name type="scientific">Entomortierella parvispora</name>
    <dbReference type="NCBI Taxonomy" id="205924"/>
    <lineage>
        <taxon>Eukaryota</taxon>
        <taxon>Fungi</taxon>
        <taxon>Fungi incertae sedis</taxon>
        <taxon>Mucoromycota</taxon>
        <taxon>Mortierellomycotina</taxon>
        <taxon>Mortierellomycetes</taxon>
        <taxon>Mortierellales</taxon>
        <taxon>Mortierellaceae</taxon>
        <taxon>Entomortierella</taxon>
    </lineage>
</organism>
<sequence length="699" mass="75987">MQNRQLLDTENTSVLESLRLWLHLSPSSPSSHSFTVKESLWTRSISTLSRLSWNSLQSDDIHHTFDSPIAFEVLAFATLLLVVATFLRCKQTSRVHFLSVSSKTSLKPLRTVRTSASLHQGSNIAVQRHSPSLKHRQATKDSLRLTRMTPLELQRQKHNEAYHQINEALDLDTGGDIGKALELYKAGIQTLKEALKIRYVTDAEFQESEVLGPKMRQNLQAVESRVEELEKRAQKNSNISRSFFTSAMNNAIQAVGSAISGSGSGPSSNLRSAVDNTSFAAQNTRSRSPSTTTQRRTPQSSSIQQSEPIFSSVTTSKTTTAGTSVKRSHPGNQSSLNSSVVATSNGSGSGRIANGSPSKVAARPGMITGGRKRPAGSAGGSAAGAPTSVLADTKTKISRLKNIDAKLANMILNEVMIDGATVTWDDIAGLAFAKQALKEIVILPALRPELFTGLRAPAKGVLLFGPPGTGKTMLAKAVSQESKSTFFSISASSLTSKFVGESEKLVRALFAIAQELQPSVIFIDEVDSILTERSENEHEASRRLKTEFLLQFDGTGSNPDDRVLVMGATNRPQELDEAARRRFVKRIYIPLPEAETRRGLLTKLLAGQDYQISSSEMQKLVLYTEGYSGSDMTALAKDAALGPLRSLGETLLDTPADQVRPIQFQDFVQALQTIRPSVSPQSLLAFEEWNRDYGAGVRG</sequence>
<feature type="compositionally biased region" description="Low complexity" evidence="11">
    <location>
        <begin position="284"/>
        <end position="325"/>
    </location>
</feature>
<accession>A0A9P3HKH2</accession>
<evidence type="ECO:0000256" key="4">
    <source>
        <dbReference type="ARBA" id="ARBA00022840"/>
    </source>
</evidence>
<dbReference type="InterPro" id="IPR003593">
    <property type="entry name" value="AAA+_ATPase"/>
</dbReference>
<keyword evidence="5" id="KW-0472">Membrane</keyword>
<keyword evidence="10" id="KW-0175">Coiled coil</keyword>
<keyword evidence="14" id="KW-1185">Reference proteome</keyword>
<dbReference type="GO" id="GO:0016887">
    <property type="term" value="F:ATP hydrolysis activity"/>
    <property type="evidence" value="ECO:0007669"/>
    <property type="project" value="InterPro"/>
</dbReference>
<dbReference type="SUPFAM" id="SSF52540">
    <property type="entry name" value="P-loop containing nucleoside triphosphate hydrolases"/>
    <property type="match status" value="1"/>
</dbReference>
<dbReference type="Gene3D" id="1.10.8.60">
    <property type="match status" value="1"/>
</dbReference>
<keyword evidence="6" id="KW-0413">Isomerase</keyword>
<dbReference type="InterPro" id="IPR050304">
    <property type="entry name" value="MT-severing_AAA_ATPase"/>
</dbReference>
<comment type="similarity">
    <text evidence="1 9">Belongs to the AAA ATPase family.</text>
</comment>
<evidence type="ECO:0000313" key="14">
    <source>
        <dbReference type="Proteomes" id="UP000827284"/>
    </source>
</evidence>
<dbReference type="InterPro" id="IPR003959">
    <property type="entry name" value="ATPase_AAA_core"/>
</dbReference>
<dbReference type="PROSITE" id="PS00674">
    <property type="entry name" value="AAA"/>
    <property type="match status" value="1"/>
</dbReference>
<dbReference type="SMART" id="SM00382">
    <property type="entry name" value="AAA"/>
    <property type="match status" value="1"/>
</dbReference>
<reference evidence="13" key="1">
    <citation type="submission" date="2021-11" db="EMBL/GenBank/DDBJ databases">
        <authorList>
            <person name="Herlambang A."/>
            <person name="Guo Y."/>
            <person name="Takashima Y."/>
            <person name="Nishizawa T."/>
        </authorList>
    </citation>
    <scope>NUCLEOTIDE SEQUENCE</scope>
    <source>
        <strain evidence="13">E1425</strain>
    </source>
</reference>
<proteinExistence type="inferred from homology"/>
<evidence type="ECO:0000256" key="10">
    <source>
        <dbReference type="SAM" id="Coils"/>
    </source>
</evidence>
<comment type="caution">
    <text evidence="13">The sequence shown here is derived from an EMBL/GenBank/DDBJ whole genome shotgun (WGS) entry which is preliminary data.</text>
</comment>
<dbReference type="InterPro" id="IPR015415">
    <property type="entry name" value="Spast_Vps4_C"/>
</dbReference>
<keyword evidence="4 9" id="KW-0067">ATP-binding</keyword>
<keyword evidence="2" id="KW-0493">Microtubule</keyword>
<dbReference type="FunFam" id="3.40.50.300:FF:000093">
    <property type="entry name" value="Fidgetin-like 1"/>
    <property type="match status" value="1"/>
</dbReference>
<evidence type="ECO:0000256" key="8">
    <source>
        <dbReference type="ARBA" id="ARBA00038871"/>
    </source>
</evidence>
<comment type="catalytic activity">
    <reaction evidence="7">
        <text>n ATP + n H2O + a microtubule = n ADP + n phosphate + (n+1) alpha/beta tubulin heterodimers.</text>
        <dbReference type="EC" id="5.6.1.1"/>
    </reaction>
</comment>
<dbReference type="FunFam" id="1.10.8.60:FF:000022">
    <property type="entry name" value="Fidgetin like 1"/>
    <property type="match status" value="1"/>
</dbReference>
<dbReference type="InterPro" id="IPR003960">
    <property type="entry name" value="ATPase_AAA_CS"/>
</dbReference>
<feature type="region of interest" description="Disordered" evidence="11">
    <location>
        <begin position="278"/>
        <end position="386"/>
    </location>
</feature>
<evidence type="ECO:0000313" key="13">
    <source>
        <dbReference type="EMBL" id="GJJ78048.1"/>
    </source>
</evidence>